<dbReference type="SUPFAM" id="SSF81338">
    <property type="entry name" value="Aquaporin-like"/>
    <property type="match status" value="1"/>
</dbReference>
<keyword evidence="4" id="KW-0472">Membrane</keyword>
<evidence type="ECO:0000313" key="7">
    <source>
        <dbReference type="Proteomes" id="UP001159363"/>
    </source>
</evidence>
<keyword evidence="3" id="KW-1133">Transmembrane helix</keyword>
<evidence type="ECO:0000256" key="5">
    <source>
        <dbReference type="SAM" id="MobiDB-lite"/>
    </source>
</evidence>
<dbReference type="InterPro" id="IPR036397">
    <property type="entry name" value="RNaseH_sf"/>
</dbReference>
<evidence type="ECO:0000313" key="6">
    <source>
        <dbReference type="EMBL" id="KAJ8867833.1"/>
    </source>
</evidence>
<reference evidence="6 7" key="1">
    <citation type="submission" date="2023-02" db="EMBL/GenBank/DDBJ databases">
        <title>LHISI_Scaffold_Assembly.</title>
        <authorList>
            <person name="Stuart O.P."/>
            <person name="Cleave R."/>
            <person name="Magrath M.J.L."/>
            <person name="Mikheyev A.S."/>
        </authorList>
    </citation>
    <scope>NUCLEOTIDE SEQUENCE [LARGE SCALE GENOMIC DNA]</scope>
    <source>
        <strain evidence="6">Daus_M_001</strain>
        <tissue evidence="6">Leg muscle</tissue>
    </source>
</reference>
<evidence type="ECO:0000256" key="1">
    <source>
        <dbReference type="ARBA" id="ARBA00004141"/>
    </source>
</evidence>
<feature type="compositionally biased region" description="Basic and acidic residues" evidence="5">
    <location>
        <begin position="175"/>
        <end position="186"/>
    </location>
</feature>
<evidence type="ECO:0000256" key="3">
    <source>
        <dbReference type="ARBA" id="ARBA00022989"/>
    </source>
</evidence>
<comment type="subcellular location">
    <subcellularLocation>
        <location evidence="1">Membrane</location>
        <topology evidence="1">Multi-pass membrane protein</topology>
    </subcellularLocation>
</comment>
<organism evidence="6 7">
    <name type="scientific">Dryococelus australis</name>
    <dbReference type="NCBI Taxonomy" id="614101"/>
    <lineage>
        <taxon>Eukaryota</taxon>
        <taxon>Metazoa</taxon>
        <taxon>Ecdysozoa</taxon>
        <taxon>Arthropoda</taxon>
        <taxon>Hexapoda</taxon>
        <taxon>Insecta</taxon>
        <taxon>Pterygota</taxon>
        <taxon>Neoptera</taxon>
        <taxon>Polyneoptera</taxon>
        <taxon>Phasmatodea</taxon>
        <taxon>Verophasmatodea</taxon>
        <taxon>Anareolatae</taxon>
        <taxon>Phasmatidae</taxon>
        <taxon>Eurycanthinae</taxon>
        <taxon>Dryococelus</taxon>
    </lineage>
</organism>
<evidence type="ECO:0000256" key="2">
    <source>
        <dbReference type="ARBA" id="ARBA00022692"/>
    </source>
</evidence>
<dbReference type="InterPro" id="IPR023271">
    <property type="entry name" value="Aquaporin-like"/>
</dbReference>
<keyword evidence="7" id="KW-1185">Reference proteome</keyword>
<protein>
    <submittedName>
        <fullName evidence="6">Uncharacterized protein</fullName>
    </submittedName>
</protein>
<feature type="compositionally biased region" description="Acidic residues" evidence="5">
    <location>
        <begin position="555"/>
        <end position="575"/>
    </location>
</feature>
<dbReference type="Gene3D" id="1.20.1080.10">
    <property type="entry name" value="Glycerol uptake facilitator protein"/>
    <property type="match status" value="1"/>
</dbReference>
<accession>A0ABQ9G5U8</accession>
<feature type="region of interest" description="Disordered" evidence="5">
    <location>
        <begin position="174"/>
        <end position="193"/>
    </location>
</feature>
<dbReference type="Proteomes" id="UP001159363">
    <property type="component" value="Chromosome 14"/>
</dbReference>
<gene>
    <name evidence="6" type="ORF">PR048_031638</name>
</gene>
<dbReference type="Gene3D" id="3.30.420.10">
    <property type="entry name" value="Ribonuclease H-like superfamily/Ribonuclease H"/>
    <property type="match status" value="1"/>
</dbReference>
<keyword evidence="2" id="KW-0812">Transmembrane</keyword>
<feature type="region of interest" description="Disordered" evidence="5">
    <location>
        <begin position="555"/>
        <end position="586"/>
    </location>
</feature>
<proteinExistence type="predicted"/>
<evidence type="ECO:0000256" key="4">
    <source>
        <dbReference type="ARBA" id="ARBA00023136"/>
    </source>
</evidence>
<name>A0ABQ9G5U8_9NEOP</name>
<sequence length="599" mass="66329">MVSGAIIEFCRSPLVDIRGSLSTQRTSCDPTLPLYWLSGHGTVSIPTALSSSFASMFEHFHGLPGRVICRLWNICVARRDTRLLHEAFVYYAVVRQQQCSPIGQARPEPRPQPYRISLGRIGLPGEARQARPKSIAQLIEWLQEEWRRIPVDVLQTLVESMLVRVAAVIAARAPPESRKGRREEHSFGISLAPSEQLKDKRKERYFDIISASRTAQGQGGRTIPGHPTRPALTLFMWCYLEEGAYYLTPGTLAFLVENITNEIRETLKRITNDVNLRTSTFQVENGLTGNGDSLSCIENILFITVAERLARSPPSKANRVQYPTGSQDFGKWESCRTMALVGGFPQGSPLEVHKLEVLFQQDSPVTSSSAIKVHGLEAGSNCNTHSLSSYCCERANRYQSPSHLDTTRDGVFLAGCVTEGIKRLIGNFDTRTCYRAVTVLLAEFIGTGLLVFLSCMANTILEAAPHPTHLQKAIATGMAVAIIIQANDCTKFNVELTSMDVPSTTAGKLHRKQCCYLGKTFSKSCHAPLHERTTCTKSHAMKNYDNEHMQFMPGAEDEHEDSIDDDGYEDGAVEISDEKDGGPFDVPTHFTSASFLQVV</sequence>
<dbReference type="EMBL" id="JARBHB010000015">
    <property type="protein sequence ID" value="KAJ8867833.1"/>
    <property type="molecule type" value="Genomic_DNA"/>
</dbReference>
<comment type="caution">
    <text evidence="6">The sequence shown here is derived from an EMBL/GenBank/DDBJ whole genome shotgun (WGS) entry which is preliminary data.</text>
</comment>